<dbReference type="InterPro" id="IPR001141">
    <property type="entry name" value="Ribosomal_eL27"/>
</dbReference>
<evidence type="ECO:0000256" key="4">
    <source>
        <dbReference type="ARBA" id="ARBA00022640"/>
    </source>
</evidence>
<dbReference type="EMBL" id="HBED01040298">
    <property type="protein sequence ID" value="CAD8321868.1"/>
    <property type="molecule type" value="Transcribed_RNA"/>
</dbReference>
<dbReference type="InterPro" id="IPR005824">
    <property type="entry name" value="KOW"/>
</dbReference>
<comment type="similarity">
    <text evidence="2">Belongs to the eukaryotic ribosomal protein eL27 family.</text>
</comment>
<evidence type="ECO:0000256" key="5">
    <source>
        <dbReference type="ARBA" id="ARBA00022980"/>
    </source>
</evidence>
<dbReference type="Pfam" id="PF00467">
    <property type="entry name" value="KOW"/>
    <property type="match status" value="1"/>
</dbReference>
<dbReference type="InterPro" id="IPR008991">
    <property type="entry name" value="Translation_prot_SH3-like_sf"/>
</dbReference>
<dbReference type="Gene3D" id="2.30.30.770">
    <property type="match status" value="1"/>
</dbReference>
<dbReference type="FunFam" id="2.30.30.770:FF:000001">
    <property type="entry name" value="60S ribosomal protein L27"/>
    <property type="match status" value="1"/>
</dbReference>
<evidence type="ECO:0000256" key="3">
    <source>
        <dbReference type="ARBA" id="ARBA00022528"/>
    </source>
</evidence>
<dbReference type="InterPro" id="IPR041991">
    <property type="entry name" value="Ribosomal_eL27_KOW"/>
</dbReference>
<keyword evidence="3" id="KW-0150">Chloroplast</keyword>
<evidence type="ECO:0000259" key="7">
    <source>
        <dbReference type="SMART" id="SM00739"/>
    </source>
</evidence>
<dbReference type="SMART" id="SM00739">
    <property type="entry name" value="KOW"/>
    <property type="match status" value="1"/>
</dbReference>
<dbReference type="PANTHER" id="PTHR10497">
    <property type="entry name" value="60S RIBOSOMAL PROTEIN L27"/>
    <property type="match status" value="1"/>
</dbReference>
<dbReference type="GO" id="GO:0005840">
    <property type="term" value="C:ribosome"/>
    <property type="evidence" value="ECO:0007669"/>
    <property type="project" value="UniProtKB-KW"/>
</dbReference>
<accession>A0A7R9WDZ7</accession>
<keyword evidence="4" id="KW-0934">Plastid</keyword>
<sequence>MGKFIKPGCVVVVLQGRYAGRKAVVVNVHEEGHGDRRFSHCIVAGIDSYPKKITKGMTKKRIARRTAVKPFVKYLNLNHLMPTRYVLDVNDKLKGIVSDSTLSDAEKRRSALKNVKKTLDERYQNLGQAKSERAATGVQYFFQKLRF</sequence>
<dbReference type="AlphaFoldDB" id="A0A7R9WDZ7"/>
<feature type="domain" description="KOW" evidence="7">
    <location>
        <begin position="4"/>
        <end position="31"/>
    </location>
</feature>
<evidence type="ECO:0000313" key="8">
    <source>
        <dbReference type="EMBL" id="CAD8321868.1"/>
    </source>
</evidence>
<dbReference type="GO" id="GO:0003735">
    <property type="term" value="F:structural constituent of ribosome"/>
    <property type="evidence" value="ECO:0007669"/>
    <property type="project" value="InterPro"/>
</dbReference>
<keyword evidence="5" id="KW-0689">Ribosomal protein</keyword>
<dbReference type="SUPFAM" id="SSF50104">
    <property type="entry name" value="Translation proteins SH3-like domain"/>
    <property type="match status" value="1"/>
</dbReference>
<dbReference type="GO" id="GO:0009507">
    <property type="term" value="C:chloroplast"/>
    <property type="evidence" value="ECO:0007669"/>
    <property type="project" value="UniProtKB-SubCell"/>
</dbReference>
<dbReference type="InterPro" id="IPR038655">
    <property type="entry name" value="Ribosomal_eL27_sf"/>
</dbReference>
<evidence type="ECO:0000256" key="1">
    <source>
        <dbReference type="ARBA" id="ARBA00004229"/>
    </source>
</evidence>
<keyword evidence="6" id="KW-0687">Ribonucleoprotein</keyword>
<dbReference type="GO" id="GO:1990904">
    <property type="term" value="C:ribonucleoprotein complex"/>
    <property type="evidence" value="ECO:0007669"/>
    <property type="project" value="UniProtKB-KW"/>
</dbReference>
<reference evidence="8" key="1">
    <citation type="submission" date="2021-01" db="EMBL/GenBank/DDBJ databases">
        <authorList>
            <person name="Corre E."/>
            <person name="Pelletier E."/>
            <person name="Niang G."/>
            <person name="Scheremetjew M."/>
            <person name="Finn R."/>
            <person name="Kale V."/>
            <person name="Holt S."/>
            <person name="Cochrane G."/>
            <person name="Meng A."/>
            <person name="Brown T."/>
            <person name="Cohen L."/>
        </authorList>
    </citation>
    <scope>NUCLEOTIDE SEQUENCE</scope>
    <source>
        <strain evidence="8">CCMP147</strain>
    </source>
</reference>
<comment type="subcellular location">
    <subcellularLocation>
        <location evidence="1">Plastid</location>
        <location evidence="1">Chloroplast</location>
    </subcellularLocation>
</comment>
<dbReference type="Pfam" id="PF01777">
    <property type="entry name" value="Ribosomal_L27e"/>
    <property type="match status" value="1"/>
</dbReference>
<name>A0A7R9WDZ7_9STRA</name>
<organism evidence="8">
    <name type="scientific">Pseudictyota dubia</name>
    <dbReference type="NCBI Taxonomy" id="2749911"/>
    <lineage>
        <taxon>Eukaryota</taxon>
        <taxon>Sar</taxon>
        <taxon>Stramenopiles</taxon>
        <taxon>Ochrophyta</taxon>
        <taxon>Bacillariophyta</taxon>
        <taxon>Mediophyceae</taxon>
        <taxon>Biddulphiophycidae</taxon>
        <taxon>Eupodiscales</taxon>
        <taxon>Odontellaceae</taxon>
        <taxon>Pseudictyota</taxon>
    </lineage>
</organism>
<gene>
    <name evidence="8" type="ORF">TDUB1175_LOCUS20284</name>
</gene>
<dbReference type="GO" id="GO:0006412">
    <property type="term" value="P:translation"/>
    <property type="evidence" value="ECO:0007669"/>
    <property type="project" value="InterPro"/>
</dbReference>
<evidence type="ECO:0000256" key="6">
    <source>
        <dbReference type="ARBA" id="ARBA00023274"/>
    </source>
</evidence>
<dbReference type="CDD" id="cd06090">
    <property type="entry name" value="KOW_RPL27"/>
    <property type="match status" value="1"/>
</dbReference>
<protein>
    <recommendedName>
        <fullName evidence="7">KOW domain-containing protein</fullName>
    </recommendedName>
</protein>
<evidence type="ECO:0000256" key="2">
    <source>
        <dbReference type="ARBA" id="ARBA00009124"/>
    </source>
</evidence>
<proteinExistence type="inferred from homology"/>